<dbReference type="InterPro" id="IPR036890">
    <property type="entry name" value="HATPase_C_sf"/>
</dbReference>
<dbReference type="InterPro" id="IPR003594">
    <property type="entry name" value="HATPase_dom"/>
</dbReference>
<evidence type="ECO:0000259" key="1">
    <source>
        <dbReference type="Pfam" id="PF13581"/>
    </source>
</evidence>
<proteinExistence type="predicted"/>
<dbReference type="SUPFAM" id="SSF55874">
    <property type="entry name" value="ATPase domain of HSP90 chaperone/DNA topoisomerase II/histidine kinase"/>
    <property type="match status" value="1"/>
</dbReference>
<dbReference type="STRING" id="927083.DB32_005067"/>
<sequence>MPDGEARRVVCSDARDRLVASIVVRAFAGSLGFPPRACLELAIAAAELASNAVRHGGGGVLEVRVLRDGARVGVELACSDEGQGIPDPDAAVRDGWSRGRALGPDDPWHEGLGRGLGAVSRAVDELMFVPAREGRHVVRARRWIPRSRA</sequence>
<accession>A0A0F6W5F4</accession>
<protein>
    <submittedName>
        <fullName evidence="2">Anti-sigma B factor RsbT</fullName>
    </submittedName>
</protein>
<evidence type="ECO:0000313" key="3">
    <source>
        <dbReference type="Proteomes" id="UP000034883"/>
    </source>
</evidence>
<evidence type="ECO:0000313" key="2">
    <source>
        <dbReference type="EMBL" id="AKF07918.1"/>
    </source>
</evidence>
<organism evidence="2 3">
    <name type="scientific">Sandaracinus amylolyticus</name>
    <dbReference type="NCBI Taxonomy" id="927083"/>
    <lineage>
        <taxon>Bacteria</taxon>
        <taxon>Pseudomonadati</taxon>
        <taxon>Myxococcota</taxon>
        <taxon>Polyangia</taxon>
        <taxon>Polyangiales</taxon>
        <taxon>Sandaracinaceae</taxon>
        <taxon>Sandaracinus</taxon>
    </lineage>
</organism>
<dbReference type="EMBL" id="CP011125">
    <property type="protein sequence ID" value="AKF07918.1"/>
    <property type="molecule type" value="Genomic_DNA"/>
</dbReference>
<gene>
    <name evidence="2" type="ORF">DB32_005067</name>
</gene>
<dbReference type="RefSeq" id="WP_157069364.1">
    <property type="nucleotide sequence ID" value="NZ_CP011125.1"/>
</dbReference>
<dbReference type="Proteomes" id="UP000034883">
    <property type="component" value="Chromosome"/>
</dbReference>
<name>A0A0F6W5F4_9BACT</name>
<reference evidence="2 3" key="1">
    <citation type="submission" date="2015-03" db="EMBL/GenBank/DDBJ databases">
        <title>Genome assembly of Sandaracinus amylolyticus DSM 53668.</title>
        <authorList>
            <person name="Sharma G."/>
            <person name="Subramanian S."/>
        </authorList>
    </citation>
    <scope>NUCLEOTIDE SEQUENCE [LARGE SCALE GENOMIC DNA]</scope>
    <source>
        <strain evidence="2 3">DSM 53668</strain>
    </source>
</reference>
<dbReference type="KEGG" id="samy:DB32_005067"/>
<dbReference type="OrthoDB" id="9799195at2"/>
<dbReference type="Gene3D" id="3.30.565.10">
    <property type="entry name" value="Histidine kinase-like ATPase, C-terminal domain"/>
    <property type="match status" value="1"/>
</dbReference>
<feature type="domain" description="Histidine kinase/HSP90-like ATPase" evidence="1">
    <location>
        <begin position="23"/>
        <end position="139"/>
    </location>
</feature>
<dbReference type="Pfam" id="PF13581">
    <property type="entry name" value="HATPase_c_2"/>
    <property type="match status" value="1"/>
</dbReference>
<keyword evidence="3" id="KW-1185">Reference proteome</keyword>
<dbReference type="AlphaFoldDB" id="A0A0F6W5F4"/>